<evidence type="ECO:0000313" key="1">
    <source>
        <dbReference type="EMBL" id="VAX07845.1"/>
    </source>
</evidence>
<proteinExistence type="predicted"/>
<sequence>MQDLSTEERTKRVDIVAEYGGILRQTEAFYIQSIIYCAQCAESAFSSYDECLAEGASPTTTVSKIHEALSHVAALSRFFWPVRSKSKLHSSRAERLKKAFLISDTSPLIDKNLRELRNALEHFDERLDEFLLKNDTGQFFPTPIVDDSENALESTAKIFKLVDPERHVFIILGEKFDFSGVRDAIDQILQKSVEFNEEGRLPLKSTSCG</sequence>
<organism evidence="1">
    <name type="scientific">hydrothermal vent metagenome</name>
    <dbReference type="NCBI Taxonomy" id="652676"/>
    <lineage>
        <taxon>unclassified sequences</taxon>
        <taxon>metagenomes</taxon>
        <taxon>ecological metagenomes</taxon>
    </lineage>
</organism>
<gene>
    <name evidence="1" type="ORF">MNBD_ALPHA03-1970</name>
</gene>
<dbReference type="EMBL" id="UOFW01000225">
    <property type="protein sequence ID" value="VAX07845.1"/>
    <property type="molecule type" value="Genomic_DNA"/>
</dbReference>
<evidence type="ECO:0008006" key="2">
    <source>
        <dbReference type="Google" id="ProtNLM"/>
    </source>
</evidence>
<accession>A0A3B1BNI1</accession>
<reference evidence="1" key="1">
    <citation type="submission" date="2018-06" db="EMBL/GenBank/DDBJ databases">
        <authorList>
            <person name="Zhirakovskaya E."/>
        </authorList>
    </citation>
    <scope>NUCLEOTIDE SEQUENCE</scope>
</reference>
<dbReference type="AlphaFoldDB" id="A0A3B1BNI1"/>
<name>A0A3B1BNI1_9ZZZZ</name>
<protein>
    <recommendedName>
        <fullName evidence="2">HEPN domain-containing protein</fullName>
    </recommendedName>
</protein>